<dbReference type="InterPro" id="IPR002059">
    <property type="entry name" value="CSP_DNA-bd"/>
</dbReference>
<dbReference type="CDD" id="cd04458">
    <property type="entry name" value="CSP_CDS"/>
    <property type="match status" value="1"/>
</dbReference>
<dbReference type="AlphaFoldDB" id="A0A931H8K5"/>
<dbReference type="GO" id="GO:0005829">
    <property type="term" value="C:cytosol"/>
    <property type="evidence" value="ECO:0007669"/>
    <property type="project" value="UniProtKB-ARBA"/>
</dbReference>
<evidence type="ECO:0000256" key="2">
    <source>
        <dbReference type="SAM" id="MobiDB-lite"/>
    </source>
</evidence>
<dbReference type="RefSeq" id="WP_196988341.1">
    <property type="nucleotide sequence ID" value="NZ_JADWYS010000001.1"/>
</dbReference>
<feature type="transmembrane region" description="Helical" evidence="3">
    <location>
        <begin position="105"/>
        <end position="123"/>
    </location>
</feature>
<feature type="domain" description="CSD" evidence="4">
    <location>
        <begin position="2"/>
        <end position="68"/>
    </location>
</feature>
<dbReference type="Gene3D" id="2.40.50.140">
    <property type="entry name" value="Nucleic acid-binding proteins"/>
    <property type="match status" value="1"/>
</dbReference>
<dbReference type="InterPro" id="IPR019844">
    <property type="entry name" value="CSD_CS"/>
</dbReference>
<feature type="region of interest" description="Disordered" evidence="2">
    <location>
        <begin position="61"/>
        <end position="100"/>
    </location>
</feature>
<evidence type="ECO:0000256" key="3">
    <source>
        <dbReference type="SAM" id="Phobius"/>
    </source>
</evidence>
<organism evidence="5 6">
    <name type="scientific">Caenimonas aquaedulcis</name>
    <dbReference type="NCBI Taxonomy" id="2793270"/>
    <lineage>
        <taxon>Bacteria</taxon>
        <taxon>Pseudomonadati</taxon>
        <taxon>Pseudomonadota</taxon>
        <taxon>Betaproteobacteria</taxon>
        <taxon>Burkholderiales</taxon>
        <taxon>Comamonadaceae</taxon>
        <taxon>Caenimonas</taxon>
    </lineage>
</organism>
<protein>
    <submittedName>
        <fullName evidence="5">Cold shock and DUF1294 domain-containing protein</fullName>
    </submittedName>
</protein>
<dbReference type="EMBL" id="JADWYS010000001">
    <property type="protein sequence ID" value="MBG9390611.1"/>
    <property type="molecule type" value="Genomic_DNA"/>
</dbReference>
<dbReference type="Pfam" id="PF06961">
    <property type="entry name" value="DUF1294"/>
    <property type="match status" value="1"/>
</dbReference>
<keyword evidence="3" id="KW-0812">Transmembrane</keyword>
<dbReference type="SMART" id="SM00357">
    <property type="entry name" value="CSP"/>
    <property type="match status" value="1"/>
</dbReference>
<gene>
    <name evidence="5" type="ORF">I5803_21445</name>
</gene>
<dbReference type="InterPro" id="IPR010718">
    <property type="entry name" value="DUF1294"/>
</dbReference>
<evidence type="ECO:0000313" key="5">
    <source>
        <dbReference type="EMBL" id="MBG9390611.1"/>
    </source>
</evidence>
<evidence type="ECO:0000256" key="1">
    <source>
        <dbReference type="RuleBase" id="RU000408"/>
    </source>
</evidence>
<accession>A0A931H8K5</accession>
<dbReference type="Pfam" id="PF00313">
    <property type="entry name" value="CSD"/>
    <property type="match status" value="1"/>
</dbReference>
<feature type="transmembrane region" description="Helical" evidence="3">
    <location>
        <begin position="129"/>
        <end position="147"/>
    </location>
</feature>
<comment type="caution">
    <text evidence="5">The sequence shown here is derived from an EMBL/GenBank/DDBJ whole genome shotgun (WGS) entry which is preliminary data.</text>
</comment>
<comment type="subcellular location">
    <subcellularLocation>
        <location evidence="1">Cytoplasm</location>
    </subcellularLocation>
</comment>
<name>A0A931H8K5_9BURK</name>
<dbReference type="GO" id="GO:0003676">
    <property type="term" value="F:nucleic acid binding"/>
    <property type="evidence" value="ECO:0007669"/>
    <property type="project" value="InterPro"/>
</dbReference>
<keyword evidence="3" id="KW-0472">Membrane</keyword>
<evidence type="ECO:0000313" key="6">
    <source>
        <dbReference type="Proteomes" id="UP000651050"/>
    </source>
</evidence>
<feature type="compositionally biased region" description="Low complexity" evidence="2">
    <location>
        <begin position="62"/>
        <end position="77"/>
    </location>
</feature>
<dbReference type="InterPro" id="IPR011129">
    <property type="entry name" value="CSD"/>
</dbReference>
<feature type="transmembrane region" description="Helical" evidence="3">
    <location>
        <begin position="196"/>
        <end position="214"/>
    </location>
</feature>
<keyword evidence="6" id="KW-1185">Reference proteome</keyword>
<evidence type="ECO:0000259" key="4">
    <source>
        <dbReference type="PROSITE" id="PS51857"/>
    </source>
</evidence>
<dbReference type="PROSITE" id="PS00352">
    <property type="entry name" value="CSD_1"/>
    <property type="match status" value="1"/>
</dbReference>
<reference evidence="5" key="1">
    <citation type="submission" date="2020-11" db="EMBL/GenBank/DDBJ databases">
        <title>Bacterial whole genome sequence for Caenimonas sp. DR4.4.</title>
        <authorList>
            <person name="Le V."/>
            <person name="Ko S.-R."/>
            <person name="Ahn C.-Y."/>
            <person name="Oh H.-M."/>
        </authorList>
    </citation>
    <scope>NUCLEOTIDE SEQUENCE</scope>
    <source>
        <strain evidence="5">DR4.4</strain>
    </source>
</reference>
<dbReference type="InterPro" id="IPR012340">
    <property type="entry name" value="NA-bd_OB-fold"/>
</dbReference>
<dbReference type="SUPFAM" id="SSF50249">
    <property type="entry name" value="Nucleic acid-binding proteins"/>
    <property type="match status" value="1"/>
</dbReference>
<dbReference type="Proteomes" id="UP000651050">
    <property type="component" value="Unassembled WGS sequence"/>
</dbReference>
<dbReference type="PROSITE" id="PS51857">
    <property type="entry name" value="CSD_2"/>
    <property type="match status" value="1"/>
</dbReference>
<proteinExistence type="predicted"/>
<sequence length="218" mass="24030">MRKEGTIVRWDDAKGFGFIRTGAGAQDVFVHVRDFRAGGGEAPRQGLRVSFEDIHVGGKGPRAMAVQPAGAPAASRARSSEARPPSPARKRASALAAPTSPSGGWWALLLMIAYGSGLAWLVWQKLAPWWVLPASIALNFATFFAYWQDKYAAQKGRWRIKEDTLHLWSLAGGWGGAWFAQQVLRHKSVKSSFRAAYWATVLMHCAAVLAFWWFSRSA</sequence>
<keyword evidence="3" id="KW-1133">Transmembrane helix</keyword>